<dbReference type="AlphaFoldDB" id="A0A939DU75"/>
<reference evidence="2" key="1">
    <citation type="submission" date="2020-12" db="EMBL/GenBank/DDBJ databases">
        <title>PHA producing bacteria isolated from mangrove.</title>
        <authorList>
            <person name="Zheng W."/>
            <person name="Yu S."/>
            <person name="Huang Y."/>
        </authorList>
    </citation>
    <scope>NUCLEOTIDE SEQUENCE</scope>
    <source>
        <strain evidence="2">GN8-5</strain>
    </source>
</reference>
<evidence type="ECO:0000256" key="1">
    <source>
        <dbReference type="SAM" id="Phobius"/>
    </source>
</evidence>
<organism evidence="2 3">
    <name type="scientific">Microbacterium esteraromaticum</name>
    <dbReference type="NCBI Taxonomy" id="57043"/>
    <lineage>
        <taxon>Bacteria</taxon>
        <taxon>Bacillati</taxon>
        <taxon>Actinomycetota</taxon>
        <taxon>Actinomycetes</taxon>
        <taxon>Micrococcales</taxon>
        <taxon>Microbacteriaceae</taxon>
        <taxon>Microbacterium</taxon>
    </lineage>
</organism>
<accession>A0A939DU75</accession>
<keyword evidence="1" id="KW-1133">Transmembrane helix</keyword>
<protein>
    <submittedName>
        <fullName evidence="2">Uncharacterized protein</fullName>
    </submittedName>
</protein>
<name>A0A939DU75_9MICO</name>
<dbReference type="EMBL" id="JAEMWU010000001">
    <property type="protein sequence ID" value="MBN8205079.1"/>
    <property type="molecule type" value="Genomic_DNA"/>
</dbReference>
<proteinExistence type="predicted"/>
<evidence type="ECO:0000313" key="2">
    <source>
        <dbReference type="EMBL" id="MBN8205079.1"/>
    </source>
</evidence>
<dbReference type="Proteomes" id="UP000664385">
    <property type="component" value="Unassembled WGS sequence"/>
</dbReference>
<feature type="transmembrane region" description="Helical" evidence="1">
    <location>
        <begin position="43"/>
        <end position="63"/>
    </location>
</feature>
<sequence length="150" mass="15643">MLQAATLIVYLVGSLLLTGGQFKQGHGPMWGEVLYFPLFSVPGWLMVGVSVLGVLLVIPVLVLARVSDAGRIGGVFAATGAAAAASFMFAAVLPAESAGDLALRWTAAWTDGAVAVVLMALSLVLSVRSDRAREQAGLPKWTGMDDDDQQ</sequence>
<dbReference type="RefSeq" id="WP_206821165.1">
    <property type="nucleotide sequence ID" value="NZ_CP063379.1"/>
</dbReference>
<comment type="caution">
    <text evidence="2">The sequence shown here is derived from an EMBL/GenBank/DDBJ whole genome shotgun (WGS) entry which is preliminary data.</text>
</comment>
<feature type="transmembrane region" description="Helical" evidence="1">
    <location>
        <begin position="75"/>
        <end position="95"/>
    </location>
</feature>
<evidence type="ECO:0000313" key="3">
    <source>
        <dbReference type="Proteomes" id="UP000664385"/>
    </source>
</evidence>
<gene>
    <name evidence="2" type="ORF">JF543_03785</name>
</gene>
<feature type="transmembrane region" description="Helical" evidence="1">
    <location>
        <begin position="107"/>
        <end position="127"/>
    </location>
</feature>
<keyword evidence="1" id="KW-0812">Transmembrane</keyword>
<keyword evidence="1" id="KW-0472">Membrane</keyword>